<organism evidence="2 3">
    <name type="scientific">Oxalicibacterium faecigallinarum</name>
    <dbReference type="NCBI Taxonomy" id="573741"/>
    <lineage>
        <taxon>Bacteria</taxon>
        <taxon>Pseudomonadati</taxon>
        <taxon>Pseudomonadota</taxon>
        <taxon>Betaproteobacteria</taxon>
        <taxon>Burkholderiales</taxon>
        <taxon>Oxalobacteraceae</taxon>
        <taxon>Oxalicibacterium</taxon>
    </lineage>
</organism>
<dbReference type="GO" id="GO:0030151">
    <property type="term" value="F:molybdenum ion binding"/>
    <property type="evidence" value="ECO:0007669"/>
    <property type="project" value="InterPro"/>
</dbReference>
<evidence type="ECO:0000259" key="1">
    <source>
        <dbReference type="PROSITE" id="PS51340"/>
    </source>
</evidence>
<dbReference type="InterPro" id="IPR005302">
    <property type="entry name" value="MoCF_Sase_C"/>
</dbReference>
<dbReference type="Pfam" id="PF03473">
    <property type="entry name" value="MOSC"/>
    <property type="match status" value="1"/>
</dbReference>
<evidence type="ECO:0000313" key="3">
    <source>
        <dbReference type="Proteomes" id="UP000642180"/>
    </source>
</evidence>
<dbReference type="PANTHER" id="PTHR30212">
    <property type="entry name" value="PROTEIN YIIM"/>
    <property type="match status" value="1"/>
</dbReference>
<dbReference type="PANTHER" id="PTHR30212:SF2">
    <property type="entry name" value="PROTEIN YIIM"/>
    <property type="match status" value="1"/>
</dbReference>
<dbReference type="SUPFAM" id="SSF50800">
    <property type="entry name" value="PK beta-barrel domain-like"/>
    <property type="match status" value="1"/>
</dbReference>
<dbReference type="GO" id="GO:0030170">
    <property type="term" value="F:pyridoxal phosphate binding"/>
    <property type="evidence" value="ECO:0007669"/>
    <property type="project" value="InterPro"/>
</dbReference>
<dbReference type="RefSeq" id="WP_188380884.1">
    <property type="nucleotide sequence ID" value="NZ_BMDI01000001.1"/>
</dbReference>
<evidence type="ECO:0000313" key="2">
    <source>
        <dbReference type="EMBL" id="GGI19198.1"/>
    </source>
</evidence>
<dbReference type="EMBL" id="BMDI01000001">
    <property type="protein sequence ID" value="GGI19198.1"/>
    <property type="molecule type" value="Genomic_DNA"/>
</dbReference>
<dbReference type="Proteomes" id="UP000642180">
    <property type="component" value="Unassembled WGS sequence"/>
</dbReference>
<accession>A0A8J3AYT1</accession>
<comment type="caution">
    <text evidence="2">The sequence shown here is derived from an EMBL/GenBank/DDBJ whole genome shotgun (WGS) entry which is preliminary data.</text>
</comment>
<keyword evidence="3" id="KW-1185">Reference proteome</keyword>
<name>A0A8J3AYT1_9BURK</name>
<dbReference type="Gene3D" id="2.40.33.20">
    <property type="entry name" value="PK beta-barrel domain-like"/>
    <property type="match status" value="1"/>
</dbReference>
<gene>
    <name evidence="2" type="ORF">GCM10008066_17880</name>
</gene>
<dbReference type="InterPro" id="IPR011037">
    <property type="entry name" value="Pyrv_Knase-like_insert_dom_sf"/>
</dbReference>
<dbReference type="AlphaFoldDB" id="A0A8J3AYT1"/>
<feature type="domain" description="MOSC" evidence="1">
    <location>
        <begin position="35"/>
        <end position="175"/>
    </location>
</feature>
<proteinExistence type="predicted"/>
<dbReference type="PROSITE" id="PS51340">
    <property type="entry name" value="MOSC"/>
    <property type="match status" value="1"/>
</dbReference>
<dbReference type="GO" id="GO:0003824">
    <property type="term" value="F:catalytic activity"/>
    <property type="evidence" value="ECO:0007669"/>
    <property type="project" value="InterPro"/>
</dbReference>
<protein>
    <submittedName>
        <fullName evidence="2">Molybdenum cofactor biosysynthesis protein</fullName>
    </submittedName>
</protein>
<reference evidence="3" key="1">
    <citation type="journal article" date="2019" name="Int. J. Syst. Evol. Microbiol.">
        <title>The Global Catalogue of Microorganisms (GCM) 10K type strain sequencing project: providing services to taxonomists for standard genome sequencing and annotation.</title>
        <authorList>
            <consortium name="The Broad Institute Genomics Platform"/>
            <consortium name="The Broad Institute Genome Sequencing Center for Infectious Disease"/>
            <person name="Wu L."/>
            <person name="Ma J."/>
        </authorList>
    </citation>
    <scope>NUCLEOTIDE SEQUENCE [LARGE SCALE GENOMIC DNA]</scope>
    <source>
        <strain evidence="3">CCM 2767</strain>
    </source>
</reference>
<sequence>MTIRLLSVNVATVGSLLVNDTEEGFRRIPSAYDKRAVAGAVQITRTGLTGDEQANRDVHGGIDKAVYAYPVEHYPYWQEQRRMHLQRDDVMPHGAFAENLTIAGLLEDQVWIGDRLQIGEALLEVTEPREPCFKFTIRMGFGKAAKLMLHSGYTGFYLKVLQEGRVAANDAITLIPGPREETVATFNARRRMGRQPDLF</sequence>
<dbReference type="InterPro" id="IPR052353">
    <property type="entry name" value="Benzoxazolinone_Detox_Enz"/>
</dbReference>